<accession>A0A5C3KBU0</accession>
<keyword evidence="3" id="KW-1185">Reference proteome</keyword>
<reference evidence="2 3" key="1">
    <citation type="journal article" date="2019" name="Nat. Ecol. Evol.">
        <title>Megaphylogeny resolves global patterns of mushroom evolution.</title>
        <authorList>
            <person name="Varga T."/>
            <person name="Krizsan K."/>
            <person name="Foldi C."/>
            <person name="Dima B."/>
            <person name="Sanchez-Garcia M."/>
            <person name="Sanchez-Ramirez S."/>
            <person name="Szollosi G.J."/>
            <person name="Szarkandi J.G."/>
            <person name="Papp V."/>
            <person name="Albert L."/>
            <person name="Andreopoulos W."/>
            <person name="Angelini C."/>
            <person name="Antonin V."/>
            <person name="Barry K.W."/>
            <person name="Bougher N.L."/>
            <person name="Buchanan P."/>
            <person name="Buyck B."/>
            <person name="Bense V."/>
            <person name="Catcheside P."/>
            <person name="Chovatia M."/>
            <person name="Cooper J."/>
            <person name="Damon W."/>
            <person name="Desjardin D."/>
            <person name="Finy P."/>
            <person name="Geml J."/>
            <person name="Haridas S."/>
            <person name="Hughes K."/>
            <person name="Justo A."/>
            <person name="Karasinski D."/>
            <person name="Kautmanova I."/>
            <person name="Kiss B."/>
            <person name="Kocsube S."/>
            <person name="Kotiranta H."/>
            <person name="LaButti K.M."/>
            <person name="Lechner B.E."/>
            <person name="Liimatainen K."/>
            <person name="Lipzen A."/>
            <person name="Lukacs Z."/>
            <person name="Mihaltcheva S."/>
            <person name="Morgado L.N."/>
            <person name="Niskanen T."/>
            <person name="Noordeloos M.E."/>
            <person name="Ohm R.A."/>
            <person name="Ortiz-Santana B."/>
            <person name="Ovrebo C."/>
            <person name="Racz N."/>
            <person name="Riley R."/>
            <person name="Savchenko A."/>
            <person name="Shiryaev A."/>
            <person name="Soop K."/>
            <person name="Spirin V."/>
            <person name="Szebenyi C."/>
            <person name="Tomsovsky M."/>
            <person name="Tulloss R.E."/>
            <person name="Uehling J."/>
            <person name="Grigoriev I.V."/>
            <person name="Vagvolgyi C."/>
            <person name="Papp T."/>
            <person name="Martin F.M."/>
            <person name="Miettinen O."/>
            <person name="Hibbett D.S."/>
            <person name="Nagy L.G."/>
        </authorList>
    </citation>
    <scope>NUCLEOTIDE SEQUENCE [LARGE SCALE GENOMIC DNA]</scope>
    <source>
        <strain evidence="2 3">CBS 121175</strain>
    </source>
</reference>
<evidence type="ECO:0000313" key="2">
    <source>
        <dbReference type="EMBL" id="TFK17312.1"/>
    </source>
</evidence>
<feature type="region of interest" description="Disordered" evidence="1">
    <location>
        <begin position="1"/>
        <end position="53"/>
    </location>
</feature>
<protein>
    <submittedName>
        <fullName evidence="2">Uncharacterized protein</fullName>
    </submittedName>
</protein>
<dbReference type="AlphaFoldDB" id="A0A5C3KBU0"/>
<proteinExistence type="predicted"/>
<evidence type="ECO:0000256" key="1">
    <source>
        <dbReference type="SAM" id="MobiDB-lite"/>
    </source>
</evidence>
<dbReference type="EMBL" id="ML210531">
    <property type="protein sequence ID" value="TFK17312.1"/>
    <property type="molecule type" value="Genomic_DNA"/>
</dbReference>
<organism evidence="2 3">
    <name type="scientific">Coprinopsis marcescibilis</name>
    <name type="common">Agaric fungus</name>
    <name type="synonym">Psathyrella marcescibilis</name>
    <dbReference type="NCBI Taxonomy" id="230819"/>
    <lineage>
        <taxon>Eukaryota</taxon>
        <taxon>Fungi</taxon>
        <taxon>Dikarya</taxon>
        <taxon>Basidiomycota</taxon>
        <taxon>Agaricomycotina</taxon>
        <taxon>Agaricomycetes</taxon>
        <taxon>Agaricomycetidae</taxon>
        <taxon>Agaricales</taxon>
        <taxon>Agaricineae</taxon>
        <taxon>Psathyrellaceae</taxon>
        <taxon>Coprinopsis</taxon>
    </lineage>
</organism>
<dbReference type="Proteomes" id="UP000307440">
    <property type="component" value="Unassembled WGS sequence"/>
</dbReference>
<evidence type="ECO:0000313" key="3">
    <source>
        <dbReference type="Proteomes" id="UP000307440"/>
    </source>
</evidence>
<sequence>MANKKKGEKVLIQRDLARQQSRVPDQISNDFGPSTTVDRSGQCQESPAGSASVGAVKRPYSFPKLLPSFLPPDYPNHSLTIYTDELSSALHMRNSALKPISVEQIRELKDAIVEHLVSNGLAHAIPAKFSYASAFLPNTSDINTGNFEYVYTHFGVTAPAGRAKGRREWDMQFVQLEKHLAGETKAFLRSI</sequence>
<gene>
    <name evidence="2" type="ORF">FA15DRAFT_710929</name>
</gene>
<feature type="compositionally biased region" description="Polar residues" evidence="1">
    <location>
        <begin position="18"/>
        <end position="49"/>
    </location>
</feature>
<name>A0A5C3KBU0_COPMA</name>
<feature type="compositionally biased region" description="Basic and acidic residues" evidence="1">
    <location>
        <begin position="8"/>
        <end position="17"/>
    </location>
</feature>